<reference evidence="1" key="1">
    <citation type="journal article" date="2021" name="Sci. Adv.">
        <title>The American lobster genome reveals insights on longevity, neural, and immune adaptations.</title>
        <authorList>
            <person name="Polinski J.M."/>
            <person name="Zimin A.V."/>
            <person name="Clark K.F."/>
            <person name="Kohn A.B."/>
            <person name="Sadowski N."/>
            <person name="Timp W."/>
            <person name="Ptitsyn A."/>
            <person name="Khanna P."/>
            <person name="Romanova D.Y."/>
            <person name="Williams P."/>
            <person name="Greenwood S.J."/>
            <person name="Moroz L.L."/>
            <person name="Walt D.R."/>
            <person name="Bodnar A.G."/>
        </authorList>
    </citation>
    <scope>NUCLEOTIDE SEQUENCE</scope>
    <source>
        <strain evidence="1">GMGI-L3</strain>
    </source>
</reference>
<dbReference type="PANTHER" id="PTHR18841:SF0">
    <property type="entry name" value="VITELLINE MEMBRANE OUTER LAYER 1 HOMOLOG A-RELATED"/>
    <property type="match status" value="1"/>
</dbReference>
<evidence type="ECO:0000313" key="1">
    <source>
        <dbReference type="EMBL" id="KAG7171452.1"/>
    </source>
</evidence>
<dbReference type="Gene3D" id="2.100.10.20">
    <property type="entry name" value="Vitelline membrane outer layer protein I (VOMI)"/>
    <property type="match status" value="1"/>
</dbReference>
<dbReference type="Proteomes" id="UP000747542">
    <property type="component" value="Unassembled WGS sequence"/>
</dbReference>
<keyword evidence="2" id="KW-1185">Reference proteome</keyword>
<gene>
    <name evidence="1" type="primary">VMO1-L3</name>
    <name evidence="1" type="ORF">Hamer_G018568</name>
</gene>
<dbReference type="GO" id="GO:0005615">
    <property type="term" value="C:extracellular space"/>
    <property type="evidence" value="ECO:0007669"/>
    <property type="project" value="TreeGrafter"/>
</dbReference>
<dbReference type="AlphaFoldDB" id="A0A8J5K6K1"/>
<organism evidence="1 2">
    <name type="scientific">Homarus americanus</name>
    <name type="common">American lobster</name>
    <dbReference type="NCBI Taxonomy" id="6706"/>
    <lineage>
        <taxon>Eukaryota</taxon>
        <taxon>Metazoa</taxon>
        <taxon>Ecdysozoa</taxon>
        <taxon>Arthropoda</taxon>
        <taxon>Crustacea</taxon>
        <taxon>Multicrustacea</taxon>
        <taxon>Malacostraca</taxon>
        <taxon>Eumalacostraca</taxon>
        <taxon>Eucarida</taxon>
        <taxon>Decapoda</taxon>
        <taxon>Pleocyemata</taxon>
        <taxon>Astacidea</taxon>
        <taxon>Nephropoidea</taxon>
        <taxon>Nephropidae</taxon>
        <taxon>Homarus</taxon>
    </lineage>
</organism>
<dbReference type="PANTHER" id="PTHR18841">
    <property type="entry name" value="VITELLINE MEMBRANE OUTER LAYER PROTEIN I-RELATED"/>
    <property type="match status" value="1"/>
</dbReference>
<evidence type="ECO:0000313" key="2">
    <source>
        <dbReference type="Proteomes" id="UP000747542"/>
    </source>
</evidence>
<dbReference type="EMBL" id="JAHLQT010012106">
    <property type="protein sequence ID" value="KAG7171452.1"/>
    <property type="molecule type" value="Genomic_DNA"/>
</dbReference>
<dbReference type="InterPro" id="IPR036706">
    <property type="entry name" value="VOMI_sf"/>
</dbReference>
<proteinExistence type="predicted"/>
<protein>
    <submittedName>
        <fullName evidence="1">Vitelline membrane outer layer protein 1-like 3</fullName>
    </submittedName>
</protein>
<accession>A0A8J5K6K1</accession>
<dbReference type="InterPro" id="IPR005515">
    <property type="entry name" value="VOMI"/>
</dbReference>
<sequence length="214" mass="23383">MNGSGAPGVKEVVESLKVDNGLGRGKWGSVDLCPSGSYVFAFEIKFEPAGHVDETAMNGIKMYCKDVTGTLTGYTISSEGVEGEWQGLRSCNKGEYLQSLRGNVMPEQGTFHDDLGMYNFQMNCSDGQTLDGLNDTYHPPAQEKNEIKREILTVDGREMEAIFLTTKITDDGVWSSWASCTGNNRICGHQSRVQTNSIADDAGLCDVIMFCCSF</sequence>
<comment type="caution">
    <text evidence="1">The sequence shown here is derived from an EMBL/GenBank/DDBJ whole genome shotgun (WGS) entry which is preliminary data.</text>
</comment>
<dbReference type="SUPFAM" id="SSF51092">
    <property type="entry name" value="Vitelline membrane outer protein-I (VMO-I)"/>
    <property type="match status" value="1"/>
</dbReference>
<name>A0A8J5K6K1_HOMAM</name>
<dbReference type="Pfam" id="PF03762">
    <property type="entry name" value="VOMI"/>
    <property type="match status" value="1"/>
</dbReference>